<reference evidence="2" key="1">
    <citation type="submission" date="2020-06" db="EMBL/GenBank/DDBJ databases">
        <title>WGS assembly of Ceratodon purpureus strain R40.</title>
        <authorList>
            <person name="Carey S.B."/>
            <person name="Jenkins J."/>
            <person name="Shu S."/>
            <person name="Lovell J.T."/>
            <person name="Sreedasyam A."/>
            <person name="Maumus F."/>
            <person name="Tiley G.P."/>
            <person name="Fernandez-Pozo N."/>
            <person name="Barry K."/>
            <person name="Chen C."/>
            <person name="Wang M."/>
            <person name="Lipzen A."/>
            <person name="Daum C."/>
            <person name="Saski C.A."/>
            <person name="Payton A.C."/>
            <person name="Mcbreen J.C."/>
            <person name="Conrad R.E."/>
            <person name="Kollar L.M."/>
            <person name="Olsson S."/>
            <person name="Huttunen S."/>
            <person name="Landis J.B."/>
            <person name="Wickett N.J."/>
            <person name="Johnson M.G."/>
            <person name="Rensing S.A."/>
            <person name="Grimwood J."/>
            <person name="Schmutz J."/>
            <person name="Mcdaniel S.F."/>
        </authorList>
    </citation>
    <scope>NUCLEOTIDE SEQUENCE</scope>
    <source>
        <strain evidence="2">R40</strain>
    </source>
</reference>
<proteinExistence type="predicted"/>
<name>A0A8T0GN01_CERPU</name>
<protein>
    <recommendedName>
        <fullName evidence="4">Secreted protein</fullName>
    </recommendedName>
</protein>
<organism evidence="2 3">
    <name type="scientific">Ceratodon purpureus</name>
    <name type="common">Fire moss</name>
    <name type="synonym">Dicranum purpureum</name>
    <dbReference type="NCBI Taxonomy" id="3225"/>
    <lineage>
        <taxon>Eukaryota</taxon>
        <taxon>Viridiplantae</taxon>
        <taxon>Streptophyta</taxon>
        <taxon>Embryophyta</taxon>
        <taxon>Bryophyta</taxon>
        <taxon>Bryophytina</taxon>
        <taxon>Bryopsida</taxon>
        <taxon>Dicranidae</taxon>
        <taxon>Pseudoditrichales</taxon>
        <taxon>Ditrichaceae</taxon>
        <taxon>Ceratodon</taxon>
    </lineage>
</organism>
<comment type="caution">
    <text evidence="2">The sequence shown here is derived from an EMBL/GenBank/DDBJ whole genome shotgun (WGS) entry which is preliminary data.</text>
</comment>
<dbReference type="Proteomes" id="UP000822688">
    <property type="component" value="Chromosome 9"/>
</dbReference>
<accession>A0A8T0GN01</accession>
<sequence>MPRLLLQSPLCLIPKALILMGLHTSLHCWGSFTSQHRVNLGVDQRRIVVPDASMHSLKLSSRSASNRFEVGMVYGVVRSF</sequence>
<evidence type="ECO:0000313" key="3">
    <source>
        <dbReference type="Proteomes" id="UP000822688"/>
    </source>
</evidence>
<gene>
    <name evidence="2" type="ORF">KC19_9G024800</name>
</gene>
<feature type="signal peptide" evidence="1">
    <location>
        <begin position="1"/>
        <end position="18"/>
    </location>
</feature>
<keyword evidence="3" id="KW-1185">Reference proteome</keyword>
<dbReference type="AlphaFoldDB" id="A0A8T0GN01"/>
<evidence type="ECO:0008006" key="4">
    <source>
        <dbReference type="Google" id="ProtNLM"/>
    </source>
</evidence>
<feature type="chain" id="PRO_5035946793" description="Secreted protein" evidence="1">
    <location>
        <begin position="19"/>
        <end position="80"/>
    </location>
</feature>
<evidence type="ECO:0000256" key="1">
    <source>
        <dbReference type="SAM" id="SignalP"/>
    </source>
</evidence>
<dbReference type="EMBL" id="CM026430">
    <property type="protein sequence ID" value="KAG0560921.1"/>
    <property type="molecule type" value="Genomic_DNA"/>
</dbReference>
<evidence type="ECO:0000313" key="2">
    <source>
        <dbReference type="EMBL" id="KAG0560921.1"/>
    </source>
</evidence>
<keyword evidence="1" id="KW-0732">Signal</keyword>